<gene>
    <name evidence="5" type="ORF">VV02_05255</name>
</gene>
<evidence type="ECO:0000256" key="3">
    <source>
        <dbReference type="ARBA" id="ARBA00023163"/>
    </source>
</evidence>
<dbReference type="EMBL" id="CP011112">
    <property type="protein sequence ID" value="AKU18657.1"/>
    <property type="molecule type" value="Genomic_DNA"/>
</dbReference>
<keyword evidence="6" id="KW-1185">Reference proteome</keyword>
<dbReference type="Proteomes" id="UP000066480">
    <property type="component" value="Chromosome"/>
</dbReference>
<evidence type="ECO:0000256" key="2">
    <source>
        <dbReference type="ARBA" id="ARBA00023125"/>
    </source>
</evidence>
<accession>A0A0K1JPL0</accession>
<feature type="domain" description="HTH hxlR-type" evidence="4">
    <location>
        <begin position="9"/>
        <end position="107"/>
    </location>
</feature>
<dbReference type="PANTHER" id="PTHR33204">
    <property type="entry name" value="TRANSCRIPTIONAL REGULATOR, MARR FAMILY"/>
    <property type="match status" value="1"/>
</dbReference>
<evidence type="ECO:0000313" key="6">
    <source>
        <dbReference type="Proteomes" id="UP000066480"/>
    </source>
</evidence>
<evidence type="ECO:0000313" key="5">
    <source>
        <dbReference type="EMBL" id="AKU18657.1"/>
    </source>
</evidence>
<dbReference type="SUPFAM" id="SSF46785">
    <property type="entry name" value="Winged helix' DNA-binding domain"/>
    <property type="match status" value="1"/>
</dbReference>
<dbReference type="InterPro" id="IPR002577">
    <property type="entry name" value="HTH_HxlR"/>
</dbReference>
<dbReference type="AlphaFoldDB" id="A0A0K1JPL0"/>
<dbReference type="PROSITE" id="PS51118">
    <property type="entry name" value="HTH_HXLR"/>
    <property type="match status" value="1"/>
</dbReference>
<evidence type="ECO:0000259" key="4">
    <source>
        <dbReference type="PROSITE" id="PS51118"/>
    </source>
</evidence>
<dbReference type="GO" id="GO:0003677">
    <property type="term" value="F:DNA binding"/>
    <property type="evidence" value="ECO:0007669"/>
    <property type="project" value="UniProtKB-KW"/>
</dbReference>
<dbReference type="Gene3D" id="1.10.10.10">
    <property type="entry name" value="Winged helix-like DNA-binding domain superfamily/Winged helix DNA-binding domain"/>
    <property type="match status" value="1"/>
</dbReference>
<dbReference type="STRING" id="571913.VV02_05255"/>
<dbReference type="InterPro" id="IPR036390">
    <property type="entry name" value="WH_DNA-bd_sf"/>
</dbReference>
<dbReference type="PANTHER" id="PTHR33204:SF37">
    <property type="entry name" value="HTH-TYPE TRANSCRIPTIONAL REGULATOR YODB"/>
    <property type="match status" value="1"/>
</dbReference>
<proteinExistence type="predicted"/>
<sequence>MANVYSERCPAREVLDRIADRWTVLVLGALADGPLRYGELRRRVEGVSEKMLTQTLRSLERDGLVVRHADEETPPAVDYALTELGASLEAPMAAVRGWAEQRIVEVQEAREAYDDRQGLPDLSA</sequence>
<name>A0A0K1JPL0_9MICO</name>
<organism evidence="5 6">
    <name type="scientific">Luteipulveratus mongoliensis</name>
    <dbReference type="NCBI Taxonomy" id="571913"/>
    <lineage>
        <taxon>Bacteria</taxon>
        <taxon>Bacillati</taxon>
        <taxon>Actinomycetota</taxon>
        <taxon>Actinomycetes</taxon>
        <taxon>Micrococcales</taxon>
        <taxon>Dermacoccaceae</taxon>
        <taxon>Luteipulveratus</taxon>
    </lineage>
</organism>
<dbReference type="PATRIC" id="fig|571913.6.peg.1071"/>
<dbReference type="KEGG" id="lmoi:VV02_05255"/>
<keyword evidence="3" id="KW-0804">Transcription</keyword>
<dbReference type="InterPro" id="IPR036388">
    <property type="entry name" value="WH-like_DNA-bd_sf"/>
</dbReference>
<dbReference type="Pfam" id="PF01638">
    <property type="entry name" value="HxlR"/>
    <property type="match status" value="1"/>
</dbReference>
<keyword evidence="2" id="KW-0238">DNA-binding</keyword>
<evidence type="ECO:0000256" key="1">
    <source>
        <dbReference type="ARBA" id="ARBA00023015"/>
    </source>
</evidence>
<reference evidence="5 6" key="1">
    <citation type="submission" date="2015-03" db="EMBL/GenBank/DDBJ databases">
        <title>Luteipulveratus halotolerans sp. nov., a novel actinobacterium (Dermacoccaceae) from Sarawak, Malaysia.</title>
        <authorList>
            <person name="Juboi H."/>
            <person name="Basik A."/>
            <person name="Shamsul S.S."/>
            <person name="Arnold P."/>
            <person name="Schmitt E.K."/>
            <person name="Sanglier J.-J."/>
            <person name="Yeo T."/>
        </authorList>
    </citation>
    <scope>NUCLEOTIDE SEQUENCE [LARGE SCALE GENOMIC DNA]</scope>
    <source>
        <strain evidence="5 6">MN07-A0370</strain>
    </source>
</reference>
<keyword evidence="1" id="KW-0805">Transcription regulation</keyword>
<protein>
    <submittedName>
        <fullName evidence="5">HxlR family transcriptional regulator</fullName>
    </submittedName>
</protein>